<dbReference type="Proteomes" id="UP000034154">
    <property type="component" value="Unassembled WGS sequence"/>
</dbReference>
<dbReference type="SUPFAM" id="SSF55681">
    <property type="entry name" value="Class II aaRS and biotin synthetases"/>
    <property type="match status" value="1"/>
</dbReference>
<comment type="cofactor">
    <cofactor evidence="9">
        <name>Zn(2+)</name>
        <dbReference type="ChEBI" id="CHEBI:29105"/>
    </cofactor>
    <text evidence="9">Binds 1 zinc ion per subunit.</text>
</comment>
<comment type="function">
    <text evidence="9">Catalyzes the attachment of alanine to tRNA(Ala) in a two-step reaction: alanine is first activated by ATP to form Ala-AMP and then transferred to the acceptor end of tRNA(Ala). Also edits incorrectly charged Ser-tRNA(Ala) and Gly-tRNA(Ala) via its editing domain.</text>
</comment>
<keyword evidence="8 9" id="KW-0030">Aminoacyl-tRNA synthetase</keyword>
<evidence type="ECO:0000259" key="10">
    <source>
        <dbReference type="PROSITE" id="PS50860"/>
    </source>
</evidence>
<dbReference type="GO" id="GO:0002161">
    <property type="term" value="F:aminoacyl-tRNA deacylase activity"/>
    <property type="evidence" value="ECO:0007669"/>
    <property type="project" value="TreeGrafter"/>
</dbReference>
<dbReference type="PANTHER" id="PTHR11777">
    <property type="entry name" value="ALANYL-TRNA SYNTHETASE"/>
    <property type="match status" value="1"/>
</dbReference>
<dbReference type="PATRIC" id="fig|1619000.3.peg.170"/>
<dbReference type="InterPro" id="IPR018165">
    <property type="entry name" value="Ala-tRNA-synth_IIc_core"/>
</dbReference>
<keyword evidence="2 9" id="KW-0820">tRNA-binding</keyword>
<dbReference type="InterPro" id="IPR045864">
    <property type="entry name" value="aa-tRNA-synth_II/BPL/LPL"/>
</dbReference>
<dbReference type="Gene3D" id="3.30.930.10">
    <property type="entry name" value="Bira Bifunctional Protein, Domain 2"/>
    <property type="match status" value="1"/>
</dbReference>
<dbReference type="SUPFAM" id="SSF55186">
    <property type="entry name" value="ThrRS/AlaRS common domain"/>
    <property type="match status" value="1"/>
</dbReference>
<dbReference type="EMBL" id="LCJB01000008">
    <property type="protein sequence ID" value="KKT71780.1"/>
    <property type="molecule type" value="Genomic_DNA"/>
</dbReference>
<dbReference type="InterPro" id="IPR018164">
    <property type="entry name" value="Ala-tRNA-synth_IIc_N"/>
</dbReference>
<dbReference type="Pfam" id="PF01411">
    <property type="entry name" value="tRNA-synt_2c"/>
    <property type="match status" value="1"/>
</dbReference>
<keyword evidence="6 9" id="KW-0694">RNA-binding</keyword>
<dbReference type="Gene3D" id="3.30.54.20">
    <property type="match status" value="1"/>
</dbReference>
<sequence>MTPNELRQSYLDFFSQKEHTVIPSASLVPENDPTVLFITAGMQPLVPFLLGEAHPSGHRLVDVQKCIRTGDVDEVGDNTHLTFFEMLGNWSLQDYFKNDSITWSFEFLTKVLNLPLEKLAFTVFVGEVGIPRDEESAKLWMSLGVPENRVAYLGREDNWWGPAGQTGPCGPDTEIFYWTGSKAAPEVYDPSDKRWVEIWNNVFMQYNKIEAGKYELLPKPNVDTGMGLERTIVAINGLESVYEIDYFQNLIKEIERLSGKSYQESEETVRAMRIIADHTRAATVIINDGIMPSNKDRGYILRRLIRRAVRYGRGLGIKDGFLSELAKIVVNDLGEVYSDLVKNQPCIFEALTAEENKFSKTLEKGLKEFEKMFSQDQKIDGAEAFILYSTYGFPLELTEEMARDKGQAIDRKAFEIEFKKHQDLSRAGAEQKFAGGLADSSEATTKLHTATHLLQAALRQVLGPHIFQRGSNITAERLRFDFSHPEKVTAEQLRQVEDIVNNAIEKKLPVCFEMLDLAEAKARGAIGVFEDKYEKLGGQLKVYTIGGQAGEDPHSREVCGGPHVENIGNLGRFKIIKEEAVSAGVRRIKAVLEPS</sequence>
<dbReference type="PANTHER" id="PTHR11777:SF9">
    <property type="entry name" value="ALANINE--TRNA LIGASE, CYTOPLASMIC"/>
    <property type="match status" value="1"/>
</dbReference>
<keyword evidence="3 9" id="KW-0436">Ligase</keyword>
<dbReference type="GO" id="GO:0004813">
    <property type="term" value="F:alanine-tRNA ligase activity"/>
    <property type="evidence" value="ECO:0007669"/>
    <property type="project" value="UniProtKB-UniRule"/>
</dbReference>
<dbReference type="SMART" id="SM00863">
    <property type="entry name" value="tRNA_SAD"/>
    <property type="match status" value="1"/>
</dbReference>
<keyword evidence="5 9" id="KW-0067">ATP-binding</keyword>
<dbReference type="InterPro" id="IPR023033">
    <property type="entry name" value="Ala_tRNA_ligase_euk/bac"/>
</dbReference>
<dbReference type="GO" id="GO:0005737">
    <property type="term" value="C:cytoplasm"/>
    <property type="evidence" value="ECO:0007669"/>
    <property type="project" value="UniProtKB-SubCell"/>
</dbReference>
<evidence type="ECO:0000256" key="3">
    <source>
        <dbReference type="ARBA" id="ARBA00022598"/>
    </source>
</evidence>
<keyword evidence="7 9" id="KW-0648">Protein biosynthesis</keyword>
<feature type="binding site" evidence="9">
    <location>
        <position position="452"/>
    </location>
    <ligand>
        <name>Zn(2+)</name>
        <dbReference type="ChEBI" id="CHEBI:29105"/>
    </ligand>
</feature>
<dbReference type="InterPro" id="IPR012947">
    <property type="entry name" value="tRNA_SAD"/>
</dbReference>
<dbReference type="GO" id="GO:0006419">
    <property type="term" value="P:alanyl-tRNA aminoacylation"/>
    <property type="evidence" value="ECO:0007669"/>
    <property type="project" value="UniProtKB-UniRule"/>
</dbReference>
<evidence type="ECO:0000256" key="8">
    <source>
        <dbReference type="ARBA" id="ARBA00023146"/>
    </source>
</evidence>
<comment type="caution">
    <text evidence="11">The sequence shown here is derived from an EMBL/GenBank/DDBJ whole genome shotgun (WGS) entry which is preliminary data.</text>
</comment>
<protein>
    <recommendedName>
        <fullName evidence="9">Alanine--tRNA ligase</fullName>
        <ecNumber evidence="9">6.1.1.7</ecNumber>
    </recommendedName>
    <alternativeName>
        <fullName evidence="9">Alanyl-tRNA synthetase</fullName>
        <shortName evidence="9">AlaRS</shortName>
    </alternativeName>
</protein>
<reference evidence="11 12" key="1">
    <citation type="journal article" date="2015" name="Nature">
        <title>rRNA introns, odd ribosomes, and small enigmatic genomes across a large radiation of phyla.</title>
        <authorList>
            <person name="Brown C.T."/>
            <person name="Hug L.A."/>
            <person name="Thomas B.C."/>
            <person name="Sharon I."/>
            <person name="Castelle C.J."/>
            <person name="Singh A."/>
            <person name="Wilkins M.J."/>
            <person name="Williams K.H."/>
            <person name="Banfield J.F."/>
        </authorList>
    </citation>
    <scope>NUCLEOTIDE SEQUENCE [LARGE SCALE GENOMIC DNA]</scope>
</reference>
<proteinExistence type="inferred from homology"/>
<evidence type="ECO:0000313" key="11">
    <source>
        <dbReference type="EMBL" id="KKT71780.1"/>
    </source>
</evidence>
<feature type="binding site" evidence="9">
    <location>
        <position position="563"/>
    </location>
    <ligand>
        <name>Zn(2+)</name>
        <dbReference type="ChEBI" id="CHEBI:29105"/>
    </ligand>
</feature>
<dbReference type="NCBIfam" id="NF002436">
    <property type="entry name" value="PRK01584.1"/>
    <property type="match status" value="1"/>
</dbReference>
<dbReference type="CDD" id="cd00673">
    <property type="entry name" value="AlaRS_core"/>
    <property type="match status" value="1"/>
</dbReference>
<keyword evidence="4 9" id="KW-0547">Nucleotide-binding</keyword>
<dbReference type="InterPro" id="IPR018162">
    <property type="entry name" value="Ala-tRNA-ligase_IIc_anticod-bd"/>
</dbReference>
<dbReference type="EC" id="6.1.1.7" evidence="9"/>
<keyword evidence="9" id="KW-0862">Zinc</keyword>
<dbReference type="AlphaFoldDB" id="A0A0G1JK99"/>
<dbReference type="GO" id="GO:0008270">
    <property type="term" value="F:zinc ion binding"/>
    <property type="evidence" value="ECO:0007669"/>
    <property type="project" value="UniProtKB-UniRule"/>
</dbReference>
<feature type="binding site" evidence="9">
    <location>
        <position position="448"/>
    </location>
    <ligand>
        <name>Zn(2+)</name>
        <dbReference type="ChEBI" id="CHEBI:29105"/>
    </ligand>
</feature>
<evidence type="ECO:0000256" key="7">
    <source>
        <dbReference type="ARBA" id="ARBA00022917"/>
    </source>
</evidence>
<dbReference type="SUPFAM" id="SSF101353">
    <property type="entry name" value="Putative anticodon-binding domain of alanyl-tRNA synthetase (AlaRS)"/>
    <property type="match status" value="1"/>
</dbReference>
<dbReference type="InterPro" id="IPR018163">
    <property type="entry name" value="Thr/Ala-tRNA-synth_IIc_edit"/>
</dbReference>
<organism evidence="11 12">
    <name type="scientific">Candidatus Uhrbacteria bacterium GW2011_GWF2_44_350</name>
    <dbReference type="NCBI Taxonomy" id="1619000"/>
    <lineage>
        <taxon>Bacteria</taxon>
        <taxon>Candidatus Uhriibacteriota</taxon>
    </lineage>
</organism>
<evidence type="ECO:0000256" key="4">
    <source>
        <dbReference type="ARBA" id="ARBA00022741"/>
    </source>
</evidence>
<dbReference type="InterPro" id="IPR002318">
    <property type="entry name" value="Ala-tRNA-lgiase_IIc"/>
</dbReference>
<comment type="domain">
    <text evidence="9">Consists of three domains; the N-terminal catalytic domain, the editing domain and the C-terminal C-Ala domain. The editing domain removes incorrectly charged amino acids, while the C-Ala domain, along with tRNA(Ala), serves as a bridge to cooperatively bring together the editing and aminoacylation centers thus stimulating deacylation of misacylated tRNAs.</text>
</comment>
<keyword evidence="9" id="KW-0479">Metal-binding</keyword>
<dbReference type="PROSITE" id="PS50860">
    <property type="entry name" value="AA_TRNA_LIGASE_II_ALA"/>
    <property type="match status" value="1"/>
</dbReference>
<evidence type="ECO:0000256" key="1">
    <source>
        <dbReference type="ARBA" id="ARBA00008226"/>
    </source>
</evidence>
<feature type="domain" description="Alanyl-transfer RNA synthetases family profile" evidence="10">
    <location>
        <begin position="1"/>
        <end position="595"/>
    </location>
</feature>
<keyword evidence="9" id="KW-0963">Cytoplasm</keyword>
<name>A0A0G1JK99_9BACT</name>
<evidence type="ECO:0000256" key="6">
    <source>
        <dbReference type="ARBA" id="ARBA00022884"/>
    </source>
</evidence>
<gene>
    <name evidence="9" type="primary">alaS</name>
    <name evidence="11" type="ORF">UW63_C0008G0006</name>
</gene>
<accession>A0A0G1JK99</accession>
<dbReference type="NCBIfam" id="TIGR00344">
    <property type="entry name" value="alaS"/>
    <property type="match status" value="1"/>
</dbReference>
<dbReference type="Pfam" id="PF07973">
    <property type="entry name" value="tRNA_SAD"/>
    <property type="match status" value="1"/>
</dbReference>
<dbReference type="HAMAP" id="MF_00036_B">
    <property type="entry name" value="Ala_tRNA_synth_B"/>
    <property type="match status" value="1"/>
</dbReference>
<dbReference type="InterPro" id="IPR050058">
    <property type="entry name" value="Ala-tRNA_ligase"/>
</dbReference>
<comment type="catalytic activity">
    <reaction evidence="9">
        <text>tRNA(Ala) + L-alanine + ATP = L-alanyl-tRNA(Ala) + AMP + diphosphate</text>
        <dbReference type="Rhea" id="RHEA:12540"/>
        <dbReference type="Rhea" id="RHEA-COMP:9657"/>
        <dbReference type="Rhea" id="RHEA-COMP:9923"/>
        <dbReference type="ChEBI" id="CHEBI:30616"/>
        <dbReference type="ChEBI" id="CHEBI:33019"/>
        <dbReference type="ChEBI" id="CHEBI:57972"/>
        <dbReference type="ChEBI" id="CHEBI:78442"/>
        <dbReference type="ChEBI" id="CHEBI:78497"/>
        <dbReference type="ChEBI" id="CHEBI:456215"/>
        <dbReference type="EC" id="6.1.1.7"/>
    </reaction>
</comment>
<comment type="similarity">
    <text evidence="1 9">Belongs to the class-II aminoacyl-tRNA synthetase family.</text>
</comment>
<evidence type="ECO:0000256" key="5">
    <source>
        <dbReference type="ARBA" id="ARBA00022840"/>
    </source>
</evidence>
<evidence type="ECO:0000256" key="9">
    <source>
        <dbReference type="HAMAP-Rule" id="MF_00036"/>
    </source>
</evidence>
<comment type="subcellular location">
    <subcellularLocation>
        <location evidence="9">Cytoplasm</location>
    </subcellularLocation>
</comment>
<dbReference type="GO" id="GO:0000049">
    <property type="term" value="F:tRNA binding"/>
    <property type="evidence" value="ECO:0007669"/>
    <property type="project" value="UniProtKB-KW"/>
</dbReference>
<feature type="binding site" evidence="9">
    <location>
        <position position="559"/>
    </location>
    <ligand>
        <name>Zn(2+)</name>
        <dbReference type="ChEBI" id="CHEBI:29105"/>
    </ligand>
</feature>
<dbReference type="PRINTS" id="PR00980">
    <property type="entry name" value="TRNASYNTHALA"/>
</dbReference>
<dbReference type="Gene3D" id="3.30.980.10">
    <property type="entry name" value="Threonyl-trna Synthetase, Chain A, domain 2"/>
    <property type="match status" value="1"/>
</dbReference>
<evidence type="ECO:0000313" key="12">
    <source>
        <dbReference type="Proteomes" id="UP000034154"/>
    </source>
</evidence>
<evidence type="ECO:0000256" key="2">
    <source>
        <dbReference type="ARBA" id="ARBA00022555"/>
    </source>
</evidence>
<dbReference type="GO" id="GO:0005524">
    <property type="term" value="F:ATP binding"/>
    <property type="evidence" value="ECO:0007669"/>
    <property type="project" value="UniProtKB-UniRule"/>
</dbReference>
<dbReference type="FunFam" id="3.30.980.10:FF:000004">
    <property type="entry name" value="Alanine--tRNA ligase, cytoplasmic"/>
    <property type="match status" value="1"/>
</dbReference>